<feature type="non-terminal residue" evidence="1">
    <location>
        <position position="79"/>
    </location>
</feature>
<dbReference type="AlphaFoldDB" id="A0AAD8BKY3"/>
<reference evidence="1" key="2">
    <citation type="submission" date="2023-04" db="EMBL/GenBank/DDBJ databases">
        <authorList>
            <person name="Bu L."/>
            <person name="Lu L."/>
            <person name="Laidemitt M.R."/>
            <person name="Zhang S.M."/>
            <person name="Mutuku M."/>
            <person name="Mkoji G."/>
            <person name="Steinauer M."/>
            <person name="Loker E.S."/>
        </authorList>
    </citation>
    <scope>NUCLEOTIDE SEQUENCE</scope>
    <source>
        <strain evidence="1">KasaAsao</strain>
        <tissue evidence="1">Whole Snail</tissue>
    </source>
</reference>
<gene>
    <name evidence="1" type="ORF">Bpfe_014904</name>
</gene>
<reference evidence="1" key="1">
    <citation type="journal article" date="2023" name="PLoS Negl. Trop. Dis.">
        <title>A genome sequence for Biomphalaria pfeifferi, the major vector snail for the human-infecting parasite Schistosoma mansoni.</title>
        <authorList>
            <person name="Bu L."/>
            <person name="Lu L."/>
            <person name="Laidemitt M.R."/>
            <person name="Zhang S.M."/>
            <person name="Mutuku M."/>
            <person name="Mkoji G."/>
            <person name="Steinauer M."/>
            <person name="Loker E.S."/>
        </authorList>
    </citation>
    <scope>NUCLEOTIDE SEQUENCE</scope>
    <source>
        <strain evidence="1">KasaAsao</strain>
    </source>
</reference>
<name>A0AAD8BKY3_BIOPF</name>
<sequence>MSTPLPERRSPVLSFSTHKARVNTPDLGGRFEKLPILKRVLSVDLDIQEEDNSFRSDIQSRAFNNSEKNWQTPTNYIPK</sequence>
<dbReference type="EMBL" id="JASAOG010000068">
    <property type="protein sequence ID" value="KAK0055629.1"/>
    <property type="molecule type" value="Genomic_DNA"/>
</dbReference>
<dbReference type="Proteomes" id="UP001233172">
    <property type="component" value="Unassembled WGS sequence"/>
</dbReference>
<comment type="caution">
    <text evidence="1">The sequence shown here is derived from an EMBL/GenBank/DDBJ whole genome shotgun (WGS) entry which is preliminary data.</text>
</comment>
<organism evidence="1 2">
    <name type="scientific">Biomphalaria pfeifferi</name>
    <name type="common">Bloodfluke planorb</name>
    <name type="synonym">Freshwater snail</name>
    <dbReference type="NCBI Taxonomy" id="112525"/>
    <lineage>
        <taxon>Eukaryota</taxon>
        <taxon>Metazoa</taxon>
        <taxon>Spiralia</taxon>
        <taxon>Lophotrochozoa</taxon>
        <taxon>Mollusca</taxon>
        <taxon>Gastropoda</taxon>
        <taxon>Heterobranchia</taxon>
        <taxon>Euthyneura</taxon>
        <taxon>Panpulmonata</taxon>
        <taxon>Hygrophila</taxon>
        <taxon>Lymnaeoidea</taxon>
        <taxon>Planorbidae</taxon>
        <taxon>Biomphalaria</taxon>
    </lineage>
</organism>
<keyword evidence="2" id="KW-1185">Reference proteome</keyword>
<protein>
    <submittedName>
        <fullName evidence="1">Uncharacterized protein</fullName>
    </submittedName>
</protein>
<evidence type="ECO:0000313" key="2">
    <source>
        <dbReference type="Proteomes" id="UP001233172"/>
    </source>
</evidence>
<evidence type="ECO:0000313" key="1">
    <source>
        <dbReference type="EMBL" id="KAK0055629.1"/>
    </source>
</evidence>
<accession>A0AAD8BKY3</accession>
<proteinExistence type="predicted"/>